<evidence type="ECO:0000256" key="1">
    <source>
        <dbReference type="ARBA" id="ARBA00023054"/>
    </source>
</evidence>
<dbReference type="AlphaFoldDB" id="A0A5E4MDT7"/>
<dbReference type="GO" id="GO:0005737">
    <property type="term" value="C:cytoplasm"/>
    <property type="evidence" value="ECO:0007669"/>
    <property type="project" value="UniProtKB-ARBA"/>
</dbReference>
<evidence type="ECO:0000313" key="3">
    <source>
        <dbReference type="EMBL" id="VVC30444.1"/>
    </source>
</evidence>
<proteinExistence type="predicted"/>
<feature type="coiled-coil region" evidence="2">
    <location>
        <begin position="90"/>
        <end position="169"/>
    </location>
</feature>
<reference evidence="3 4" key="1">
    <citation type="submission" date="2019-08" db="EMBL/GenBank/DDBJ databases">
        <authorList>
            <person name="Alioto T."/>
            <person name="Alioto T."/>
            <person name="Gomez Garrido J."/>
        </authorList>
    </citation>
    <scope>NUCLEOTIDE SEQUENCE [LARGE SCALE GENOMIC DNA]</scope>
</reference>
<name>A0A5E4MDT7_9HEMI</name>
<dbReference type="Proteomes" id="UP000325440">
    <property type="component" value="Unassembled WGS sequence"/>
</dbReference>
<dbReference type="InterPro" id="IPR019347">
    <property type="entry name" value="Axonemal_dynein_light_chain"/>
</dbReference>
<evidence type="ECO:0000313" key="4">
    <source>
        <dbReference type="Proteomes" id="UP000325440"/>
    </source>
</evidence>
<gene>
    <name evidence="3" type="ORF">CINCED_3A006139</name>
</gene>
<keyword evidence="1 2" id="KW-0175">Coiled coil</keyword>
<protein>
    <submittedName>
        <fullName evidence="3">Axonemal dynein light chain</fullName>
    </submittedName>
</protein>
<organism evidence="3 4">
    <name type="scientific">Cinara cedri</name>
    <dbReference type="NCBI Taxonomy" id="506608"/>
    <lineage>
        <taxon>Eukaryota</taxon>
        <taxon>Metazoa</taxon>
        <taxon>Ecdysozoa</taxon>
        <taxon>Arthropoda</taxon>
        <taxon>Hexapoda</taxon>
        <taxon>Insecta</taxon>
        <taxon>Pterygota</taxon>
        <taxon>Neoptera</taxon>
        <taxon>Paraneoptera</taxon>
        <taxon>Hemiptera</taxon>
        <taxon>Sternorrhyncha</taxon>
        <taxon>Aphidomorpha</taxon>
        <taxon>Aphidoidea</taxon>
        <taxon>Aphididae</taxon>
        <taxon>Lachninae</taxon>
        <taxon>Cinara</taxon>
    </lineage>
</organism>
<accession>A0A5E4MDT7</accession>
<evidence type="ECO:0000256" key="2">
    <source>
        <dbReference type="SAM" id="Coils"/>
    </source>
</evidence>
<dbReference type="Pfam" id="PF10211">
    <property type="entry name" value="Ax_dynein_light"/>
    <property type="match status" value="1"/>
</dbReference>
<dbReference type="EMBL" id="CABPRJ010000517">
    <property type="protein sequence ID" value="VVC30444.1"/>
    <property type="molecule type" value="Genomic_DNA"/>
</dbReference>
<sequence length="181" mass="20846">MEKNQKILPFEINLVRFENPETLVEKSNKTLTKKNILSSKTKVNLFGSEDGAELTCGDVLNLIVEPRQWRKDDVDWKQDISKQPGTTSDVKKLSEKLDTYLLQFEAKEQRQKKTDLKNLAEILKLENQILAADLINTTNITVLIEQGLAEKNEKELQMHINRLEVLKKSNGLIKDWSTKLL</sequence>
<keyword evidence="4" id="KW-1185">Reference proteome</keyword>
<dbReference type="OrthoDB" id="6644691at2759"/>